<dbReference type="InterPro" id="IPR011008">
    <property type="entry name" value="Dimeric_a/b-barrel"/>
</dbReference>
<organism evidence="7 8">
    <name type="scientific">Vibrio olivae</name>
    <dbReference type="NCBI Taxonomy" id="1243002"/>
    <lineage>
        <taxon>Bacteria</taxon>
        <taxon>Pseudomonadati</taxon>
        <taxon>Pseudomonadota</taxon>
        <taxon>Gammaproteobacteria</taxon>
        <taxon>Vibrionales</taxon>
        <taxon>Vibrionaceae</taxon>
        <taxon>Vibrio</taxon>
    </lineage>
</organism>
<keyword evidence="3 5" id="KW-0119">Carbohydrate metabolism</keyword>
<feature type="binding site" evidence="5">
    <location>
        <position position="21"/>
    </location>
    <ligand>
        <name>substrate</name>
    </ligand>
</feature>
<dbReference type="PANTHER" id="PTHR34389:SF2">
    <property type="entry name" value="L-RHAMNOSE MUTAROTASE"/>
    <property type="match status" value="1"/>
</dbReference>
<evidence type="ECO:0000256" key="2">
    <source>
        <dbReference type="ARBA" id="ARBA00023235"/>
    </source>
</evidence>
<gene>
    <name evidence="5 7" type="primary">rhaM</name>
    <name evidence="7" type="ORF">ACFFUV_16040</name>
</gene>
<dbReference type="Gene3D" id="3.30.70.100">
    <property type="match status" value="1"/>
</dbReference>
<dbReference type="Proteomes" id="UP001589645">
    <property type="component" value="Unassembled WGS sequence"/>
</dbReference>
<comment type="catalytic activity">
    <reaction evidence="5">
        <text>alpha-L-rhamnose = beta-L-rhamnose</text>
        <dbReference type="Rhea" id="RHEA:25584"/>
        <dbReference type="ChEBI" id="CHEBI:27586"/>
        <dbReference type="ChEBI" id="CHEBI:27907"/>
        <dbReference type="EC" id="5.1.3.32"/>
    </reaction>
</comment>
<feature type="active site" description="Proton donor" evidence="5">
    <location>
        <position position="25"/>
    </location>
</feature>
<dbReference type="RefSeq" id="WP_390194593.1">
    <property type="nucleotide sequence ID" value="NZ_JBHMEP010000005.1"/>
</dbReference>
<protein>
    <recommendedName>
        <fullName evidence="5 6">L-rhamnose mutarotase</fullName>
        <ecNumber evidence="5 6">5.1.3.32</ecNumber>
    </recommendedName>
    <alternativeName>
        <fullName evidence="5">Rhamnose 1-epimerase</fullName>
    </alternativeName>
    <alternativeName>
        <fullName evidence="5">Type-3 mutarotase</fullName>
    </alternativeName>
</protein>
<keyword evidence="4 5" id="KW-0684">Rhamnose metabolism</keyword>
<dbReference type="PANTHER" id="PTHR34389">
    <property type="entry name" value="L-RHAMNOSE MUTAROTASE"/>
    <property type="match status" value="1"/>
</dbReference>
<proteinExistence type="inferred from homology"/>
<comment type="caution">
    <text evidence="7">The sequence shown here is derived from an EMBL/GenBank/DDBJ whole genome shotgun (WGS) entry which is preliminary data.</text>
</comment>
<sequence>MSELIRKAFVMQLNQGCKAEYQKRHNEIWPELVKELKAHGGHNYSIFFHQATHQLFGYVEIEDEALWQQVAETPACQEWWAFMQDIMATNADNSPQSLELESVFYLA</sequence>
<dbReference type="EC" id="5.1.3.32" evidence="5 6"/>
<evidence type="ECO:0000256" key="5">
    <source>
        <dbReference type="HAMAP-Rule" id="MF_01663"/>
    </source>
</evidence>
<evidence type="ECO:0000256" key="4">
    <source>
        <dbReference type="ARBA" id="ARBA00023308"/>
    </source>
</evidence>
<dbReference type="InterPro" id="IPR008000">
    <property type="entry name" value="Rham/fucose_mutarotase"/>
</dbReference>
<dbReference type="GO" id="GO:0062192">
    <property type="term" value="F:L-rhamnose mutarotase activity"/>
    <property type="evidence" value="ECO:0007669"/>
    <property type="project" value="UniProtKB-EC"/>
</dbReference>
<evidence type="ECO:0000313" key="7">
    <source>
        <dbReference type="EMBL" id="MFB9136484.1"/>
    </source>
</evidence>
<evidence type="ECO:0000256" key="3">
    <source>
        <dbReference type="ARBA" id="ARBA00023277"/>
    </source>
</evidence>
<dbReference type="InterPro" id="IPR013448">
    <property type="entry name" value="L-rhamnose_mutarotase"/>
</dbReference>
<comment type="subcellular location">
    <subcellularLocation>
        <location evidence="5">Cytoplasm</location>
    </subcellularLocation>
</comment>
<keyword evidence="8" id="KW-1185">Reference proteome</keyword>
<accession>A0ABV5HQV6</accession>
<dbReference type="Pfam" id="PF05336">
    <property type="entry name" value="rhaM"/>
    <property type="match status" value="1"/>
</dbReference>
<dbReference type="EMBL" id="JBHMEP010000005">
    <property type="protein sequence ID" value="MFB9136484.1"/>
    <property type="molecule type" value="Genomic_DNA"/>
</dbReference>
<comment type="function">
    <text evidence="5">Involved in the anomeric conversion of L-rhamnose.</text>
</comment>
<comment type="subunit">
    <text evidence="5">Homodimer.</text>
</comment>
<name>A0ABV5HQV6_9VIBR</name>
<evidence type="ECO:0000256" key="6">
    <source>
        <dbReference type="NCBIfam" id="TIGR02625"/>
    </source>
</evidence>
<evidence type="ECO:0000313" key="8">
    <source>
        <dbReference type="Proteomes" id="UP001589645"/>
    </source>
</evidence>
<feature type="binding site" evidence="5">
    <location>
        <position position="44"/>
    </location>
    <ligand>
        <name>substrate</name>
    </ligand>
</feature>
<feature type="binding site" evidence="5">
    <location>
        <begin position="79"/>
        <end position="80"/>
    </location>
    <ligand>
        <name>substrate</name>
    </ligand>
</feature>
<keyword evidence="1 5" id="KW-0963">Cytoplasm</keyword>
<keyword evidence="2 5" id="KW-0413">Isomerase</keyword>
<comment type="similarity">
    <text evidence="5">Belongs to the rhamnose mutarotase family.</text>
</comment>
<comment type="pathway">
    <text evidence="5">Carbohydrate metabolism; L-rhamnose metabolism.</text>
</comment>
<dbReference type="HAMAP" id="MF_01663">
    <property type="entry name" value="L_rham_rotase"/>
    <property type="match status" value="1"/>
</dbReference>
<dbReference type="SUPFAM" id="SSF54909">
    <property type="entry name" value="Dimeric alpha+beta barrel"/>
    <property type="match status" value="1"/>
</dbReference>
<reference evidence="7 8" key="1">
    <citation type="submission" date="2024-09" db="EMBL/GenBank/DDBJ databases">
        <authorList>
            <person name="Sun Q."/>
            <person name="Mori K."/>
        </authorList>
    </citation>
    <scope>NUCLEOTIDE SEQUENCE [LARGE SCALE GENOMIC DNA]</scope>
    <source>
        <strain evidence="7 8">CECT 8064</strain>
    </source>
</reference>
<evidence type="ECO:0000256" key="1">
    <source>
        <dbReference type="ARBA" id="ARBA00022490"/>
    </source>
</evidence>
<dbReference type="NCBIfam" id="TIGR02625">
    <property type="entry name" value="YiiL_rotase"/>
    <property type="match status" value="1"/>
</dbReference>